<keyword evidence="3" id="KW-0732">Signal</keyword>
<feature type="region of interest" description="Disordered" evidence="1">
    <location>
        <begin position="224"/>
        <end position="258"/>
    </location>
</feature>
<keyword evidence="5" id="KW-1185">Reference proteome</keyword>
<keyword evidence="2" id="KW-1133">Transmembrane helix</keyword>
<sequence>MSDYPTRLRTLLRLTILFCCALNVVSKDTNVTVADTDNSITYQPPSSWHSSTNLCASCLDPKLSTTFHEGIHEAIGPDPDDQHEEHEKEEKAKKDGKGPGRRRSFQRRFEPLPRDDPDDGAPDPAVEVSFNFTGSAVYVFGIIPPTILNVNSTSPNVNLTIFLDDKKIPDSPVALAASRLATFQPNQTVFSLTGLSESPHHLVISLGPNSTFIFQSLTYTHDVAETSSPTDPSPSLSSPSTPSTSTQSSPSPKTESNSKHNVATFAGAVGGGVGVLALFSFGLALSICIRRRKSVRRDRQDHESLHTNASDDSPAMSGPAPFVPRYFPDTIIPTDPPTYNTALATSNINSTLLARLTPAALMATPTEEDEEDRSYADVPPAMPPPPVEDLAAMLRRPPPPPFPAVAPTTPPPPGIFVQRPEGALLPPIVPGVAAPAYDANERPSVAVDVGTEPLPSILPPEQVPLLQAVDATDPIAPIVPTSRVQTPAPIASSGSSMYARDAPDLPESRTMSSSEPLEAMLRRENVS</sequence>
<evidence type="ECO:0000256" key="1">
    <source>
        <dbReference type="SAM" id="MobiDB-lite"/>
    </source>
</evidence>
<gene>
    <name evidence="4" type="ORF">D9619_009357</name>
</gene>
<evidence type="ECO:0000313" key="4">
    <source>
        <dbReference type="EMBL" id="KAF5329278.1"/>
    </source>
</evidence>
<feature type="region of interest" description="Disordered" evidence="1">
    <location>
        <begin position="71"/>
        <end position="126"/>
    </location>
</feature>
<evidence type="ECO:0000256" key="3">
    <source>
        <dbReference type="SAM" id="SignalP"/>
    </source>
</evidence>
<organism evidence="4 5">
    <name type="scientific">Psilocybe cf. subviscida</name>
    <dbReference type="NCBI Taxonomy" id="2480587"/>
    <lineage>
        <taxon>Eukaryota</taxon>
        <taxon>Fungi</taxon>
        <taxon>Dikarya</taxon>
        <taxon>Basidiomycota</taxon>
        <taxon>Agaricomycotina</taxon>
        <taxon>Agaricomycetes</taxon>
        <taxon>Agaricomycetidae</taxon>
        <taxon>Agaricales</taxon>
        <taxon>Agaricineae</taxon>
        <taxon>Strophariaceae</taxon>
        <taxon>Psilocybe</taxon>
    </lineage>
</organism>
<evidence type="ECO:0000256" key="2">
    <source>
        <dbReference type="SAM" id="Phobius"/>
    </source>
</evidence>
<proteinExistence type="predicted"/>
<accession>A0A8H5FAI8</accession>
<name>A0A8H5FAI8_9AGAR</name>
<dbReference type="OrthoDB" id="3265715at2759"/>
<feature type="region of interest" description="Disordered" evidence="1">
    <location>
        <begin position="293"/>
        <end position="317"/>
    </location>
</feature>
<feature type="signal peptide" evidence="3">
    <location>
        <begin position="1"/>
        <end position="26"/>
    </location>
</feature>
<feature type="compositionally biased region" description="Basic and acidic residues" evidence="1">
    <location>
        <begin position="83"/>
        <end position="98"/>
    </location>
</feature>
<feature type="chain" id="PRO_5034107831" description="Transmembrane protein" evidence="3">
    <location>
        <begin position="27"/>
        <end position="527"/>
    </location>
</feature>
<reference evidence="4 5" key="1">
    <citation type="journal article" date="2020" name="ISME J.">
        <title>Uncovering the hidden diversity of litter-decomposition mechanisms in mushroom-forming fungi.</title>
        <authorList>
            <person name="Floudas D."/>
            <person name="Bentzer J."/>
            <person name="Ahren D."/>
            <person name="Johansson T."/>
            <person name="Persson P."/>
            <person name="Tunlid A."/>
        </authorList>
    </citation>
    <scope>NUCLEOTIDE SEQUENCE [LARGE SCALE GENOMIC DNA]</scope>
    <source>
        <strain evidence="4 5">CBS 101986</strain>
    </source>
</reference>
<dbReference type="Proteomes" id="UP000567179">
    <property type="component" value="Unassembled WGS sequence"/>
</dbReference>
<evidence type="ECO:0008006" key="6">
    <source>
        <dbReference type="Google" id="ProtNLM"/>
    </source>
</evidence>
<feature type="compositionally biased region" description="Low complexity" evidence="1">
    <location>
        <begin position="226"/>
        <end position="255"/>
    </location>
</feature>
<dbReference type="EMBL" id="JAACJJ010000002">
    <property type="protein sequence ID" value="KAF5329278.1"/>
    <property type="molecule type" value="Genomic_DNA"/>
</dbReference>
<keyword evidence="2" id="KW-0472">Membrane</keyword>
<keyword evidence="2" id="KW-0812">Transmembrane</keyword>
<dbReference type="AlphaFoldDB" id="A0A8H5FAI8"/>
<feature type="region of interest" description="Disordered" evidence="1">
    <location>
        <begin position="480"/>
        <end position="527"/>
    </location>
</feature>
<comment type="caution">
    <text evidence="4">The sequence shown here is derived from an EMBL/GenBank/DDBJ whole genome shotgun (WGS) entry which is preliminary data.</text>
</comment>
<protein>
    <recommendedName>
        <fullName evidence="6">Transmembrane protein</fullName>
    </recommendedName>
</protein>
<evidence type="ECO:0000313" key="5">
    <source>
        <dbReference type="Proteomes" id="UP000567179"/>
    </source>
</evidence>
<feature type="transmembrane region" description="Helical" evidence="2">
    <location>
        <begin position="265"/>
        <end position="289"/>
    </location>
</feature>